<reference evidence="1" key="1">
    <citation type="submission" date="2015-04" db="UniProtKB">
        <authorList>
            <consortium name="EnsemblPlants"/>
        </authorList>
    </citation>
    <scope>IDENTIFICATION</scope>
    <source>
        <strain evidence="1">SL10</strain>
    </source>
</reference>
<protein>
    <submittedName>
        <fullName evidence="1">Uncharacterized protein</fullName>
    </submittedName>
</protein>
<dbReference type="EnsemblPlants" id="ONIVA08G03640.1">
    <property type="protein sequence ID" value="ONIVA08G03640.1"/>
    <property type="gene ID" value="ONIVA08G03640"/>
</dbReference>
<dbReference type="HOGENOM" id="CLU_2889720_0_0_1"/>
<reference evidence="1" key="2">
    <citation type="submission" date="2018-04" db="EMBL/GenBank/DDBJ databases">
        <title>OnivRS2 (Oryza nivara Reference Sequence Version 2).</title>
        <authorList>
            <person name="Zhang J."/>
            <person name="Kudrna D."/>
            <person name="Lee S."/>
            <person name="Talag J."/>
            <person name="Rajasekar S."/>
            <person name="Welchert J."/>
            <person name="Hsing Y.-I."/>
            <person name="Wing R.A."/>
        </authorList>
    </citation>
    <scope>NUCLEOTIDE SEQUENCE [LARGE SCALE GENOMIC DNA]</scope>
    <source>
        <strain evidence="1">SL10</strain>
    </source>
</reference>
<evidence type="ECO:0000313" key="2">
    <source>
        <dbReference type="Proteomes" id="UP000006591"/>
    </source>
</evidence>
<accession>A0A0E0I7H3</accession>
<dbReference type="Proteomes" id="UP000006591">
    <property type="component" value="Chromosome 8"/>
</dbReference>
<dbReference type="AlphaFoldDB" id="A0A0E0I7H3"/>
<proteinExistence type="predicted"/>
<sequence>MSTFYYTLLQQHILLNTIRTAKQAQPRCFRCPVALDDSIDAAVDETNERTNVAGQLVYWAGQT</sequence>
<name>A0A0E0I7H3_ORYNI</name>
<evidence type="ECO:0000313" key="1">
    <source>
        <dbReference type="EnsemblPlants" id="ONIVA08G03640.1"/>
    </source>
</evidence>
<keyword evidence="2" id="KW-1185">Reference proteome</keyword>
<dbReference type="Gramene" id="ONIVA08G03640.1">
    <property type="protein sequence ID" value="ONIVA08G03640.1"/>
    <property type="gene ID" value="ONIVA08G03640"/>
</dbReference>
<organism evidence="1">
    <name type="scientific">Oryza nivara</name>
    <name type="common">Indian wild rice</name>
    <name type="synonym">Oryza sativa f. spontanea</name>
    <dbReference type="NCBI Taxonomy" id="4536"/>
    <lineage>
        <taxon>Eukaryota</taxon>
        <taxon>Viridiplantae</taxon>
        <taxon>Streptophyta</taxon>
        <taxon>Embryophyta</taxon>
        <taxon>Tracheophyta</taxon>
        <taxon>Spermatophyta</taxon>
        <taxon>Magnoliopsida</taxon>
        <taxon>Liliopsida</taxon>
        <taxon>Poales</taxon>
        <taxon>Poaceae</taxon>
        <taxon>BOP clade</taxon>
        <taxon>Oryzoideae</taxon>
        <taxon>Oryzeae</taxon>
        <taxon>Oryzinae</taxon>
        <taxon>Oryza</taxon>
    </lineage>
</organism>